<protein>
    <submittedName>
        <fullName evidence="5">Helix-turn-helix transcriptional regulator</fullName>
    </submittedName>
</protein>
<dbReference type="SUPFAM" id="SSF46785">
    <property type="entry name" value="Winged helix' DNA-binding domain"/>
    <property type="match status" value="1"/>
</dbReference>
<evidence type="ECO:0000313" key="6">
    <source>
        <dbReference type="Proteomes" id="UP000309676"/>
    </source>
</evidence>
<reference evidence="5 6" key="1">
    <citation type="submission" date="2019-05" db="EMBL/GenBank/DDBJ databases">
        <authorList>
            <person name="Narsing Rao M.P."/>
            <person name="Li W.J."/>
        </authorList>
    </citation>
    <scope>NUCLEOTIDE SEQUENCE [LARGE SCALE GENOMIC DNA]</scope>
    <source>
        <strain evidence="5 6">SYSU_K30003</strain>
    </source>
</reference>
<dbReference type="PANTHER" id="PTHR33204">
    <property type="entry name" value="TRANSCRIPTIONAL REGULATOR, MARR FAMILY"/>
    <property type="match status" value="1"/>
</dbReference>
<keyword evidence="2" id="KW-0238">DNA-binding</keyword>
<evidence type="ECO:0000313" key="5">
    <source>
        <dbReference type="EMBL" id="TLS50879.1"/>
    </source>
</evidence>
<accession>A0A5R9G729</accession>
<evidence type="ECO:0000256" key="1">
    <source>
        <dbReference type="ARBA" id="ARBA00023015"/>
    </source>
</evidence>
<evidence type="ECO:0000256" key="3">
    <source>
        <dbReference type="ARBA" id="ARBA00023163"/>
    </source>
</evidence>
<proteinExistence type="predicted"/>
<dbReference type="InterPro" id="IPR036388">
    <property type="entry name" value="WH-like_DNA-bd_sf"/>
</dbReference>
<keyword evidence="6" id="KW-1185">Reference proteome</keyword>
<dbReference type="InterPro" id="IPR002577">
    <property type="entry name" value="HTH_HxlR"/>
</dbReference>
<dbReference type="InterPro" id="IPR036390">
    <property type="entry name" value="WH_DNA-bd_sf"/>
</dbReference>
<name>A0A5R9G729_9BACL</name>
<dbReference type="AlphaFoldDB" id="A0A5R9G729"/>
<comment type="caution">
    <text evidence="5">The sequence shown here is derived from an EMBL/GenBank/DDBJ whole genome shotgun (WGS) entry which is preliminary data.</text>
</comment>
<organism evidence="5 6">
    <name type="scientific">Paenibacillus antri</name>
    <dbReference type="NCBI Taxonomy" id="2582848"/>
    <lineage>
        <taxon>Bacteria</taxon>
        <taxon>Bacillati</taxon>
        <taxon>Bacillota</taxon>
        <taxon>Bacilli</taxon>
        <taxon>Bacillales</taxon>
        <taxon>Paenibacillaceae</taxon>
        <taxon>Paenibacillus</taxon>
    </lineage>
</organism>
<evidence type="ECO:0000259" key="4">
    <source>
        <dbReference type="PROSITE" id="PS51118"/>
    </source>
</evidence>
<dbReference type="RefSeq" id="WP_138195565.1">
    <property type="nucleotide sequence ID" value="NZ_VCIW01000012.1"/>
</dbReference>
<feature type="domain" description="HTH hxlR-type" evidence="4">
    <location>
        <begin position="10"/>
        <end position="109"/>
    </location>
</feature>
<keyword evidence="3" id="KW-0804">Transcription</keyword>
<dbReference type="EMBL" id="VCIW01000012">
    <property type="protein sequence ID" value="TLS50879.1"/>
    <property type="molecule type" value="Genomic_DNA"/>
</dbReference>
<dbReference type="Gene3D" id="1.10.10.10">
    <property type="entry name" value="Winged helix-like DNA-binding domain superfamily/Winged helix DNA-binding domain"/>
    <property type="match status" value="1"/>
</dbReference>
<dbReference type="PROSITE" id="PS51118">
    <property type="entry name" value="HTH_HXLR"/>
    <property type="match status" value="1"/>
</dbReference>
<dbReference type="PANTHER" id="PTHR33204:SF18">
    <property type="entry name" value="TRANSCRIPTIONAL REGULATORY PROTEIN"/>
    <property type="match status" value="1"/>
</dbReference>
<sequence>MKREENKSRCPINQTVEIFGDTWSLLILRDMLALGKRTFGEFLESEERIGPSVLADRLAHLERKGIIAKRASDTDKRKFIYTVTEKGLNVIPIVYEVAVWGSLNGKDPEAPDVWFASLRHDRTKVVRLWREAVATGSSFFLGPDSVVSKLGLNAEEESK</sequence>
<dbReference type="GO" id="GO:0003677">
    <property type="term" value="F:DNA binding"/>
    <property type="evidence" value="ECO:0007669"/>
    <property type="project" value="UniProtKB-KW"/>
</dbReference>
<keyword evidence="1" id="KW-0805">Transcription regulation</keyword>
<dbReference type="Pfam" id="PF01638">
    <property type="entry name" value="HxlR"/>
    <property type="match status" value="1"/>
</dbReference>
<evidence type="ECO:0000256" key="2">
    <source>
        <dbReference type="ARBA" id="ARBA00023125"/>
    </source>
</evidence>
<gene>
    <name evidence="5" type="ORF">FE782_17680</name>
</gene>
<dbReference type="OrthoDB" id="9791143at2"/>
<dbReference type="Proteomes" id="UP000309676">
    <property type="component" value="Unassembled WGS sequence"/>
</dbReference>